<feature type="transmembrane region" description="Helical" evidence="1">
    <location>
        <begin position="232"/>
        <end position="259"/>
    </location>
</feature>
<feature type="transmembrane region" description="Helical" evidence="1">
    <location>
        <begin position="160"/>
        <end position="181"/>
    </location>
</feature>
<comment type="caution">
    <text evidence="2">The sequence shown here is derived from an EMBL/GenBank/DDBJ whole genome shotgun (WGS) entry which is preliminary data.</text>
</comment>
<keyword evidence="1" id="KW-0812">Transmembrane</keyword>
<dbReference type="RefSeq" id="WP_099385788.1">
    <property type="nucleotide sequence ID" value="NZ_JANSWH010000058.1"/>
</dbReference>
<sequence>MRGIIKHDFVAGCAQFRRMILIAFLFFVGTLMAENNICYDSAHASVVESILYIFQGNYPLAEITDVSQLEMPILWIALQLFIAYIIGSYPLYDLKHYGINMLIRTRSKRLWWMGKVLWVIATVLVIYLIGYVVTFVAVALMGGSIFGVRSDIQMFLKVDYSIYSSLGLMMFCFIIPVLASITLSLLQLFLIIVFNEAIAFGTVGFLMLAGVFYDSAILFPCIAMGVRLSSYILSGGILKIMIGMIACSAVAIVAGAFVMKKKDVF</sequence>
<keyword evidence="1" id="KW-1133">Transmembrane helix</keyword>
<organism evidence="2 3">
    <name type="scientific">Agathobacter ruminis</name>
    <dbReference type="NCBI Taxonomy" id="1712665"/>
    <lineage>
        <taxon>Bacteria</taxon>
        <taxon>Bacillati</taxon>
        <taxon>Bacillota</taxon>
        <taxon>Clostridia</taxon>
        <taxon>Lachnospirales</taxon>
        <taxon>Lachnospiraceae</taxon>
        <taxon>Agathobacter</taxon>
    </lineage>
</organism>
<feature type="transmembrane region" description="Helical" evidence="1">
    <location>
        <begin position="73"/>
        <end position="92"/>
    </location>
</feature>
<feature type="transmembrane region" description="Helical" evidence="1">
    <location>
        <begin position="188"/>
        <end position="212"/>
    </location>
</feature>
<reference evidence="2 3" key="2">
    <citation type="submission" date="2017-10" db="EMBL/GenBank/DDBJ databases">
        <authorList>
            <person name="Banno H."/>
            <person name="Chua N.-H."/>
        </authorList>
    </citation>
    <scope>NUCLEOTIDE SEQUENCE [LARGE SCALE GENOMIC DNA]</scope>
    <source>
        <strain evidence="2 3">JK623</strain>
    </source>
</reference>
<evidence type="ECO:0000256" key="1">
    <source>
        <dbReference type="SAM" id="Phobius"/>
    </source>
</evidence>
<evidence type="ECO:0000313" key="2">
    <source>
        <dbReference type="EMBL" id="PHU38145.1"/>
    </source>
</evidence>
<feature type="transmembrane region" description="Helical" evidence="1">
    <location>
        <begin position="112"/>
        <end position="140"/>
    </location>
</feature>
<reference evidence="2 3" key="1">
    <citation type="submission" date="2017-10" db="EMBL/GenBank/DDBJ databases">
        <title>Resolving the taxonomy of Roseburia spp., Eubacterium rectale and Agathobacter spp. through phylogenomic analysis.</title>
        <authorList>
            <person name="Sheridan P.O."/>
            <person name="Walker A.W."/>
            <person name="Duncan S.H."/>
            <person name="Scott K.P."/>
            <person name="Toole P.W.O."/>
            <person name="Luis P."/>
            <person name="Flint H.J."/>
        </authorList>
    </citation>
    <scope>NUCLEOTIDE SEQUENCE [LARGE SCALE GENOMIC DNA]</scope>
    <source>
        <strain evidence="2 3">JK623</strain>
    </source>
</reference>
<keyword evidence="3" id="KW-1185">Reference proteome</keyword>
<name>A0A2G3E4R7_9FIRM</name>
<protein>
    <submittedName>
        <fullName evidence="2">Uncharacterized protein</fullName>
    </submittedName>
</protein>
<proteinExistence type="predicted"/>
<accession>A0A2G3E4R7</accession>
<dbReference type="Proteomes" id="UP000224563">
    <property type="component" value="Unassembled WGS sequence"/>
</dbReference>
<dbReference type="AlphaFoldDB" id="A0A2G3E4R7"/>
<keyword evidence="1" id="KW-0472">Membrane</keyword>
<dbReference type="EMBL" id="PDYG01000015">
    <property type="protein sequence ID" value="PHU38145.1"/>
    <property type="molecule type" value="Genomic_DNA"/>
</dbReference>
<gene>
    <name evidence="2" type="ORF">CSX02_04515</name>
</gene>
<evidence type="ECO:0000313" key="3">
    <source>
        <dbReference type="Proteomes" id="UP000224563"/>
    </source>
</evidence>